<dbReference type="PANTHER" id="PTHR43708">
    <property type="entry name" value="CONSERVED EXPRESSED OXIDOREDUCTASE (EUROFUNG)"/>
    <property type="match status" value="1"/>
</dbReference>
<proteinExistence type="predicted"/>
<reference evidence="4 5" key="2">
    <citation type="submission" date="2019-02" db="EMBL/GenBank/DDBJ databases">
        <title>'Lichenibacterium ramalinii' gen. nov. sp. nov., 'Lichenibacterium minor' gen. nov. sp. nov.</title>
        <authorList>
            <person name="Pankratov T."/>
        </authorList>
    </citation>
    <scope>NUCLEOTIDE SEQUENCE [LARGE SCALE GENOMIC DNA]</scope>
    <source>
        <strain evidence="4 5">RmlP026</strain>
    </source>
</reference>
<dbReference type="InterPro" id="IPR051317">
    <property type="entry name" value="Gfo/Idh/MocA_oxidoreduct"/>
</dbReference>
<dbReference type="PANTHER" id="PTHR43708:SF3">
    <property type="entry name" value="OXIDOREDUCTASE"/>
    <property type="match status" value="1"/>
</dbReference>
<dbReference type="SUPFAM" id="SSF51735">
    <property type="entry name" value="NAD(P)-binding Rossmann-fold domains"/>
    <property type="match status" value="1"/>
</dbReference>
<reference evidence="4 5" key="1">
    <citation type="submission" date="2018-12" db="EMBL/GenBank/DDBJ databases">
        <authorList>
            <person name="Grouzdev D.S."/>
            <person name="Krutkina M.S."/>
        </authorList>
    </citation>
    <scope>NUCLEOTIDE SEQUENCE [LARGE SCALE GENOMIC DNA]</scope>
    <source>
        <strain evidence="4 5">RmlP026</strain>
    </source>
</reference>
<evidence type="ECO:0000259" key="2">
    <source>
        <dbReference type="Pfam" id="PF01408"/>
    </source>
</evidence>
<gene>
    <name evidence="4" type="ORF">D3273_03830</name>
</gene>
<dbReference type="EMBL" id="QYBB01000002">
    <property type="protein sequence ID" value="RYC33601.1"/>
    <property type="molecule type" value="Genomic_DNA"/>
</dbReference>
<keyword evidence="5" id="KW-1185">Reference proteome</keyword>
<dbReference type="InterPro" id="IPR000683">
    <property type="entry name" value="Gfo/Idh/MocA-like_OxRdtase_N"/>
</dbReference>
<dbReference type="Gene3D" id="3.30.360.10">
    <property type="entry name" value="Dihydrodipicolinate Reductase, domain 2"/>
    <property type="match status" value="1"/>
</dbReference>
<sequence length="407" mass="42509">MTAKHDGRRIRLGMVGGGEGAFIGAVHRIAARLDDRYELVAGALSSTPDRSARSAAALGLDPSRAYADFATMAREEAALPDGIEAVSIVTPNHLHAAAAHAFLDAGIHVVCDKPLTTTLEEARALAAHARRSSLVFALTHNYTGYPMVRQARDMVRAGKLGTIRVVQVEYAQDWLAGPFEDTGNKQAAWRTDPAQAGAGGCIGDIGTHAFNLAAFVTGLAAEAVSAELTTFVPGRRLDDDVRAMLRYAGGARGGLWASQVAVGEENEVRLRVYGTAGGLDWCQRDANSLSYTPLGGVRQVLTRNGSGATEANRRASRVPAGHPEGYLEGFANIYSDTADAILAARDGLVGQDRLFPSVDDGVAGLAFIEAAVRSSGAGGAWTPLLRDAGPDGPDAPPRSSATGSRPG</sequence>
<dbReference type="RefSeq" id="WP_129223643.1">
    <property type="nucleotide sequence ID" value="NZ_QYBB01000002.1"/>
</dbReference>
<dbReference type="InterPro" id="IPR055170">
    <property type="entry name" value="GFO_IDH_MocA-like_dom"/>
</dbReference>
<dbReference type="AlphaFoldDB" id="A0A4Q2UE57"/>
<feature type="compositionally biased region" description="Low complexity" evidence="1">
    <location>
        <begin position="386"/>
        <end position="401"/>
    </location>
</feature>
<dbReference type="InterPro" id="IPR036291">
    <property type="entry name" value="NAD(P)-bd_dom_sf"/>
</dbReference>
<dbReference type="Gene3D" id="3.40.50.720">
    <property type="entry name" value="NAD(P)-binding Rossmann-like Domain"/>
    <property type="match status" value="1"/>
</dbReference>
<feature type="domain" description="Gfo/Idh/MocA-like oxidoreductase N-terminal" evidence="2">
    <location>
        <begin position="10"/>
        <end position="138"/>
    </location>
</feature>
<feature type="region of interest" description="Disordered" evidence="1">
    <location>
        <begin position="378"/>
        <end position="407"/>
    </location>
</feature>
<name>A0A4Q2UE57_9HYPH</name>
<evidence type="ECO:0000259" key="3">
    <source>
        <dbReference type="Pfam" id="PF22725"/>
    </source>
</evidence>
<dbReference type="GO" id="GO:0000166">
    <property type="term" value="F:nucleotide binding"/>
    <property type="evidence" value="ECO:0007669"/>
    <property type="project" value="InterPro"/>
</dbReference>
<dbReference type="Pfam" id="PF01408">
    <property type="entry name" value="GFO_IDH_MocA"/>
    <property type="match status" value="1"/>
</dbReference>
<accession>A0A4Q2UE57</accession>
<organism evidence="4 5">
    <name type="scientific">Lichenibacterium minor</name>
    <dbReference type="NCBI Taxonomy" id="2316528"/>
    <lineage>
        <taxon>Bacteria</taxon>
        <taxon>Pseudomonadati</taxon>
        <taxon>Pseudomonadota</taxon>
        <taxon>Alphaproteobacteria</taxon>
        <taxon>Hyphomicrobiales</taxon>
        <taxon>Lichenihabitantaceae</taxon>
        <taxon>Lichenibacterium</taxon>
    </lineage>
</organism>
<evidence type="ECO:0000256" key="1">
    <source>
        <dbReference type="SAM" id="MobiDB-lite"/>
    </source>
</evidence>
<feature type="domain" description="GFO/IDH/MocA-like oxidoreductase" evidence="3">
    <location>
        <begin position="148"/>
        <end position="279"/>
    </location>
</feature>
<dbReference type="SUPFAM" id="SSF55347">
    <property type="entry name" value="Glyceraldehyde-3-phosphate dehydrogenase-like, C-terminal domain"/>
    <property type="match status" value="1"/>
</dbReference>
<comment type="caution">
    <text evidence="4">The sequence shown here is derived from an EMBL/GenBank/DDBJ whole genome shotgun (WGS) entry which is preliminary data.</text>
</comment>
<evidence type="ECO:0000313" key="5">
    <source>
        <dbReference type="Proteomes" id="UP000290759"/>
    </source>
</evidence>
<dbReference type="Proteomes" id="UP000290759">
    <property type="component" value="Unassembled WGS sequence"/>
</dbReference>
<dbReference type="Pfam" id="PF22725">
    <property type="entry name" value="GFO_IDH_MocA_C3"/>
    <property type="match status" value="1"/>
</dbReference>
<dbReference type="OrthoDB" id="9815825at2"/>
<evidence type="ECO:0000313" key="4">
    <source>
        <dbReference type="EMBL" id="RYC33601.1"/>
    </source>
</evidence>
<protein>
    <submittedName>
        <fullName evidence="4">Gfo/Idh/MocA family oxidoreductase</fullName>
    </submittedName>
</protein>